<dbReference type="InterPro" id="IPR000522">
    <property type="entry name" value="ABC_transptr_permease_BtuC"/>
</dbReference>
<feature type="transmembrane region" description="Helical" evidence="8">
    <location>
        <begin position="322"/>
        <end position="347"/>
    </location>
</feature>
<protein>
    <submittedName>
        <fullName evidence="9">FecCD family ABC transporter permease</fullName>
    </submittedName>
</protein>
<comment type="subcellular location">
    <subcellularLocation>
        <location evidence="1">Cell membrane</location>
        <topology evidence="1">Multi-pass membrane protein</topology>
    </subcellularLocation>
</comment>
<comment type="similarity">
    <text evidence="2">Belongs to the binding-protein-dependent transport system permease family. FecCD subfamily.</text>
</comment>
<feature type="transmembrane region" description="Helical" evidence="8">
    <location>
        <begin position="264"/>
        <end position="289"/>
    </location>
</feature>
<organism evidence="9 10">
    <name type="scientific">Rhizobium puerariae</name>
    <dbReference type="NCBI Taxonomy" id="1585791"/>
    <lineage>
        <taxon>Bacteria</taxon>
        <taxon>Pseudomonadati</taxon>
        <taxon>Pseudomonadota</taxon>
        <taxon>Alphaproteobacteria</taxon>
        <taxon>Hyphomicrobiales</taxon>
        <taxon>Rhizobiaceae</taxon>
        <taxon>Rhizobium/Agrobacterium group</taxon>
        <taxon>Rhizobium</taxon>
    </lineage>
</organism>
<keyword evidence="6 8" id="KW-1133">Transmembrane helix</keyword>
<evidence type="ECO:0000256" key="2">
    <source>
        <dbReference type="ARBA" id="ARBA00007935"/>
    </source>
</evidence>
<gene>
    <name evidence="9" type="ORF">ACFFP0_29545</name>
</gene>
<comment type="caution">
    <text evidence="9">The sequence shown here is derived from an EMBL/GenBank/DDBJ whole genome shotgun (WGS) entry which is preliminary data.</text>
</comment>
<evidence type="ECO:0000313" key="9">
    <source>
        <dbReference type="EMBL" id="MFB9953002.1"/>
    </source>
</evidence>
<dbReference type="PANTHER" id="PTHR30472:SF25">
    <property type="entry name" value="ABC TRANSPORTER PERMEASE PROTEIN MJ0876-RELATED"/>
    <property type="match status" value="1"/>
</dbReference>
<feature type="transmembrane region" description="Helical" evidence="8">
    <location>
        <begin position="137"/>
        <end position="157"/>
    </location>
</feature>
<dbReference type="SUPFAM" id="SSF81345">
    <property type="entry name" value="ABC transporter involved in vitamin B12 uptake, BtuC"/>
    <property type="match status" value="1"/>
</dbReference>
<evidence type="ECO:0000256" key="4">
    <source>
        <dbReference type="ARBA" id="ARBA00022475"/>
    </source>
</evidence>
<dbReference type="PROSITE" id="PS51257">
    <property type="entry name" value="PROKAR_LIPOPROTEIN"/>
    <property type="match status" value="1"/>
</dbReference>
<name>A0ABV6AT32_9HYPH</name>
<keyword evidence="7 8" id="KW-0472">Membrane</keyword>
<feature type="transmembrane region" description="Helical" evidence="8">
    <location>
        <begin position="70"/>
        <end position="93"/>
    </location>
</feature>
<feature type="transmembrane region" description="Helical" evidence="8">
    <location>
        <begin position="211"/>
        <end position="230"/>
    </location>
</feature>
<keyword evidence="4" id="KW-1003">Cell membrane</keyword>
<feature type="transmembrane region" description="Helical" evidence="8">
    <location>
        <begin position="169"/>
        <end position="191"/>
    </location>
</feature>
<keyword evidence="10" id="KW-1185">Reference proteome</keyword>
<dbReference type="CDD" id="cd06550">
    <property type="entry name" value="TM_ABC_iron-siderophores_like"/>
    <property type="match status" value="1"/>
</dbReference>
<evidence type="ECO:0000256" key="1">
    <source>
        <dbReference type="ARBA" id="ARBA00004651"/>
    </source>
</evidence>
<dbReference type="PANTHER" id="PTHR30472">
    <property type="entry name" value="FERRIC ENTEROBACTIN TRANSPORT SYSTEM PERMEASE PROTEIN"/>
    <property type="match status" value="1"/>
</dbReference>
<dbReference type="RefSeq" id="WP_377265803.1">
    <property type="nucleotide sequence ID" value="NZ_JBHMAA010000044.1"/>
</dbReference>
<dbReference type="Pfam" id="PF01032">
    <property type="entry name" value="FecCD"/>
    <property type="match status" value="1"/>
</dbReference>
<evidence type="ECO:0000256" key="7">
    <source>
        <dbReference type="ARBA" id="ARBA00023136"/>
    </source>
</evidence>
<dbReference type="Gene3D" id="1.10.3470.10">
    <property type="entry name" value="ABC transporter involved in vitamin B12 uptake, BtuC"/>
    <property type="match status" value="1"/>
</dbReference>
<evidence type="ECO:0000256" key="5">
    <source>
        <dbReference type="ARBA" id="ARBA00022692"/>
    </source>
</evidence>
<keyword evidence="5 8" id="KW-0812">Transmembrane</keyword>
<feature type="transmembrane region" description="Helical" evidence="8">
    <location>
        <begin position="25"/>
        <end position="43"/>
    </location>
</feature>
<evidence type="ECO:0000256" key="3">
    <source>
        <dbReference type="ARBA" id="ARBA00022448"/>
    </source>
</evidence>
<dbReference type="InterPro" id="IPR037294">
    <property type="entry name" value="ABC_BtuC-like"/>
</dbReference>
<evidence type="ECO:0000256" key="6">
    <source>
        <dbReference type="ARBA" id="ARBA00022989"/>
    </source>
</evidence>
<reference evidence="9 10" key="1">
    <citation type="submission" date="2024-09" db="EMBL/GenBank/DDBJ databases">
        <authorList>
            <person name="Sun Q."/>
            <person name="Mori K."/>
        </authorList>
    </citation>
    <scope>NUCLEOTIDE SEQUENCE [LARGE SCALE GENOMIC DNA]</scope>
    <source>
        <strain evidence="9 10">TBRC 4938</strain>
    </source>
</reference>
<dbReference type="Proteomes" id="UP001589692">
    <property type="component" value="Unassembled WGS sequence"/>
</dbReference>
<dbReference type="EMBL" id="JBHMAA010000044">
    <property type="protein sequence ID" value="MFB9953002.1"/>
    <property type="molecule type" value="Genomic_DNA"/>
</dbReference>
<proteinExistence type="inferred from homology"/>
<accession>A0ABV6AT32</accession>
<feature type="transmembrane region" description="Helical" evidence="8">
    <location>
        <begin position="105"/>
        <end position="131"/>
    </location>
</feature>
<keyword evidence="3" id="KW-0813">Transport</keyword>
<evidence type="ECO:0000313" key="10">
    <source>
        <dbReference type="Proteomes" id="UP001589692"/>
    </source>
</evidence>
<evidence type="ECO:0000256" key="8">
    <source>
        <dbReference type="SAM" id="Phobius"/>
    </source>
</evidence>
<sequence>MSEAIKHATPTALAAYEHLLHRRTLVLSGLAIACMIGFLIDATSGPSSSGLWDTLRGIFAWDSLSRGQQIVVWSLRIPVAAMAILVGCALSLAGAEMQTVLDNPLASPMTLGLSSAAAFGAALAIVLGVGIPGLPSGFIVTANAFLFAFGSILLLQALARRSDGGSDTLILFGVGLLFAFNAGVVLIQFLASADALQQFVFWGMGSLARTTWGTVGALAAVVAIVLPFSLRASWKMTALRFGDDRAMSFGVDVRKVRFYSLLRISLLAATAVAFCGTIGFIGLVGPHIARLVIGEDHRFFLPASAMTGALVMSLASVASKTVLPGVIIPIGIVTAFIGLPVFFLLVMRRKATR</sequence>